<dbReference type="EMBL" id="LGHE01000282">
    <property type="protein sequence ID" value="KUK99067.1"/>
    <property type="molecule type" value="Genomic_DNA"/>
</dbReference>
<keyword evidence="1" id="KW-0032">Aminotransferase</keyword>
<keyword evidence="1" id="KW-0808">Transferase</keyword>
<gene>
    <name evidence="1" type="ORF">XE10_1907</name>
</gene>
<organism evidence="1 2">
    <name type="scientific">Methanoculleus marisnigri</name>
    <dbReference type="NCBI Taxonomy" id="2198"/>
    <lineage>
        <taxon>Archaea</taxon>
        <taxon>Methanobacteriati</taxon>
        <taxon>Methanobacteriota</taxon>
        <taxon>Stenosarchaea group</taxon>
        <taxon>Methanomicrobia</taxon>
        <taxon>Methanomicrobiales</taxon>
        <taxon>Methanomicrobiaceae</taxon>
        <taxon>Methanoculleus</taxon>
    </lineage>
</organism>
<accession>A0A124G462</accession>
<name>A0A124G462_9EURY</name>
<protein>
    <submittedName>
        <fullName evidence="1">Aminotransferase, class V</fullName>
    </submittedName>
</protein>
<reference evidence="2" key="1">
    <citation type="journal article" date="2015" name="MBio">
        <title>Genome-Resolved Metagenomic Analysis Reveals Roles for Candidate Phyla and Other Microbial Community Members in Biogeochemical Transformations in Oil Reservoirs.</title>
        <authorList>
            <person name="Hu P."/>
            <person name="Tom L."/>
            <person name="Singh A."/>
            <person name="Thomas B.C."/>
            <person name="Baker B.J."/>
            <person name="Piceno Y.M."/>
            <person name="Andersen G.L."/>
            <person name="Banfield J.F."/>
        </authorList>
    </citation>
    <scope>NUCLEOTIDE SEQUENCE [LARGE SCALE GENOMIC DNA]</scope>
</reference>
<evidence type="ECO:0000313" key="1">
    <source>
        <dbReference type="EMBL" id="KUK99067.1"/>
    </source>
</evidence>
<dbReference type="Proteomes" id="UP000054598">
    <property type="component" value="Unassembled WGS sequence"/>
</dbReference>
<proteinExistence type="predicted"/>
<dbReference type="GO" id="GO:0008483">
    <property type="term" value="F:transaminase activity"/>
    <property type="evidence" value="ECO:0007669"/>
    <property type="project" value="UniProtKB-KW"/>
</dbReference>
<evidence type="ECO:0000313" key="2">
    <source>
        <dbReference type="Proteomes" id="UP000054598"/>
    </source>
</evidence>
<sequence>MTGQDRGRDPRQRIRLTILPVDNGSVNPDLVESTITPDTRLMVTSYREDGPVDVALLKQREQTVSKRVKEDLYGPD</sequence>
<dbReference type="AlphaFoldDB" id="A0A124G462"/>
<comment type="caution">
    <text evidence="1">The sequence shown here is derived from an EMBL/GenBank/DDBJ whole genome shotgun (WGS) entry which is preliminary data.</text>
</comment>
<dbReference type="PATRIC" id="fig|2198.3.peg.2018"/>